<keyword evidence="3" id="KW-1185">Reference proteome</keyword>
<dbReference type="RefSeq" id="XP_008720255.1">
    <property type="nucleotide sequence ID" value="XM_008722033.1"/>
</dbReference>
<name>W2RNI8_CYPE1</name>
<dbReference type="Proteomes" id="UP000030752">
    <property type="component" value="Unassembled WGS sequence"/>
</dbReference>
<evidence type="ECO:0000313" key="2">
    <source>
        <dbReference type="EMBL" id="ETN38086.1"/>
    </source>
</evidence>
<dbReference type="HOGENOM" id="CLU_735691_0_0_1"/>
<protein>
    <submittedName>
        <fullName evidence="2">Uncharacterized protein</fullName>
    </submittedName>
</protein>
<dbReference type="AlphaFoldDB" id="W2RNI8"/>
<dbReference type="EMBL" id="KB822723">
    <property type="protein sequence ID" value="ETN38086.1"/>
    <property type="molecule type" value="Genomic_DNA"/>
</dbReference>
<feature type="region of interest" description="Disordered" evidence="1">
    <location>
        <begin position="1"/>
        <end position="25"/>
    </location>
</feature>
<dbReference type="InParanoid" id="W2RNI8"/>
<dbReference type="VEuPathDB" id="FungiDB:HMPREF1541_07710"/>
<accession>W2RNI8</accession>
<gene>
    <name evidence="2" type="ORF">HMPREF1541_07710</name>
</gene>
<evidence type="ECO:0000256" key="1">
    <source>
        <dbReference type="SAM" id="MobiDB-lite"/>
    </source>
</evidence>
<sequence>MAFGCEQTTLSGQKSATPPNRKKKTTARLFTPVKKIKTGVTQRISLGPRPQRIVKPTAIVPLKVRGLQSHKEIEIQRFSSNSNATAVLLEKAGPHEGFEEANGRSAKMGRSRYTTAKFRQQARPRREAQAVLPAIVVEVKQQSCEDVDMTDISNLLDITAASTKNKPQIYHESPQNVNMLDSFSSARKSAGDRSKRNVHFTNTDQIQPFDKIHKPKDVKLLQASTQATSERLSFLRNPKMYDSDIRLQVCGSKLKRPVLLNLAGTKNMDALWKDVQLLRKITTRPQQVLFRLEEESKPMGYDTMEDEKRHKFGTRADTQFPAFITRCQEAARAKVMASEETDSGMGARVRGSGGVRRSRRLMGSGVVGVIELVWKE</sequence>
<reference evidence="2 3" key="1">
    <citation type="submission" date="2013-03" db="EMBL/GenBank/DDBJ databases">
        <title>The Genome Sequence of Phialophora europaea CBS 101466.</title>
        <authorList>
            <consortium name="The Broad Institute Genomics Platform"/>
            <person name="Cuomo C."/>
            <person name="de Hoog S."/>
            <person name="Gorbushina A."/>
            <person name="Walker B."/>
            <person name="Young S.K."/>
            <person name="Zeng Q."/>
            <person name="Gargeya S."/>
            <person name="Fitzgerald M."/>
            <person name="Haas B."/>
            <person name="Abouelleil A."/>
            <person name="Allen A.W."/>
            <person name="Alvarado L."/>
            <person name="Arachchi H.M."/>
            <person name="Berlin A.M."/>
            <person name="Chapman S.B."/>
            <person name="Gainer-Dewar J."/>
            <person name="Goldberg J."/>
            <person name="Griggs A."/>
            <person name="Gujja S."/>
            <person name="Hansen M."/>
            <person name="Howarth C."/>
            <person name="Imamovic A."/>
            <person name="Ireland A."/>
            <person name="Larimer J."/>
            <person name="McCowan C."/>
            <person name="Murphy C."/>
            <person name="Pearson M."/>
            <person name="Poon T.W."/>
            <person name="Priest M."/>
            <person name="Roberts A."/>
            <person name="Saif S."/>
            <person name="Shea T."/>
            <person name="Sisk P."/>
            <person name="Sykes S."/>
            <person name="Wortman J."/>
            <person name="Nusbaum C."/>
            <person name="Birren B."/>
        </authorList>
    </citation>
    <scope>NUCLEOTIDE SEQUENCE [LARGE SCALE GENOMIC DNA]</scope>
    <source>
        <strain evidence="2 3">CBS 101466</strain>
    </source>
</reference>
<dbReference type="GeneID" id="19975049"/>
<proteinExistence type="predicted"/>
<evidence type="ECO:0000313" key="3">
    <source>
        <dbReference type="Proteomes" id="UP000030752"/>
    </source>
</evidence>
<organism evidence="2 3">
    <name type="scientific">Cyphellophora europaea (strain CBS 101466)</name>
    <name type="common">Phialophora europaea</name>
    <dbReference type="NCBI Taxonomy" id="1220924"/>
    <lineage>
        <taxon>Eukaryota</taxon>
        <taxon>Fungi</taxon>
        <taxon>Dikarya</taxon>
        <taxon>Ascomycota</taxon>
        <taxon>Pezizomycotina</taxon>
        <taxon>Eurotiomycetes</taxon>
        <taxon>Chaetothyriomycetidae</taxon>
        <taxon>Chaetothyriales</taxon>
        <taxon>Cyphellophoraceae</taxon>
        <taxon>Cyphellophora</taxon>
    </lineage>
</organism>
<feature type="compositionally biased region" description="Polar residues" evidence="1">
    <location>
        <begin position="1"/>
        <end position="18"/>
    </location>
</feature>